<evidence type="ECO:0000259" key="1">
    <source>
        <dbReference type="Pfam" id="PF13649"/>
    </source>
</evidence>
<dbReference type="SUPFAM" id="SSF53335">
    <property type="entry name" value="S-adenosyl-L-methionine-dependent methyltransferases"/>
    <property type="match status" value="1"/>
</dbReference>
<dbReference type="InterPro" id="IPR029063">
    <property type="entry name" value="SAM-dependent_MTases_sf"/>
</dbReference>
<dbReference type="Gene3D" id="3.40.50.150">
    <property type="entry name" value="Vaccinia Virus protein VP39"/>
    <property type="match status" value="1"/>
</dbReference>
<feature type="domain" description="Methyltransferase" evidence="1">
    <location>
        <begin position="54"/>
        <end position="139"/>
    </location>
</feature>
<organism evidence="2">
    <name type="scientific">freshwater metagenome</name>
    <dbReference type="NCBI Taxonomy" id="449393"/>
    <lineage>
        <taxon>unclassified sequences</taxon>
        <taxon>metagenomes</taxon>
        <taxon>ecological metagenomes</taxon>
    </lineage>
</organism>
<protein>
    <submittedName>
        <fullName evidence="2">Unannotated protein</fullName>
    </submittedName>
</protein>
<reference evidence="2" key="1">
    <citation type="submission" date="2020-05" db="EMBL/GenBank/DDBJ databases">
        <authorList>
            <person name="Chiriac C."/>
            <person name="Salcher M."/>
            <person name="Ghai R."/>
            <person name="Kavagutti S V."/>
        </authorList>
    </citation>
    <scope>NUCLEOTIDE SEQUENCE</scope>
</reference>
<name>A0A6J7JZY3_9ZZZZ</name>
<dbReference type="Pfam" id="PF13649">
    <property type="entry name" value="Methyltransf_25"/>
    <property type="match status" value="1"/>
</dbReference>
<sequence>MNPSTLFGRLLDDGADDLVVRATDGAVWSMPIGRWLAPASDVDERVLDRATGPVLDVGCGPGRHVHALSRRGVTALGIELSPTAVRHARDGGAHVVEGSIFEVAPDPGCWSTALLLDGNIGIGGRPQALLCRVAELLCPTGQVLVELDPPGAATATAEDPGDGTDAFRIRIESDGSTSAWFPWARVTVDSIAEPAAAAGLTVEDRWTDGDRHFCALRRT</sequence>
<gene>
    <name evidence="2" type="ORF">UFOPK3564_03399</name>
</gene>
<dbReference type="EMBL" id="CAFBMK010000324">
    <property type="protein sequence ID" value="CAB4949270.1"/>
    <property type="molecule type" value="Genomic_DNA"/>
</dbReference>
<dbReference type="AlphaFoldDB" id="A0A6J7JZY3"/>
<evidence type="ECO:0000313" key="2">
    <source>
        <dbReference type="EMBL" id="CAB4949270.1"/>
    </source>
</evidence>
<dbReference type="CDD" id="cd02440">
    <property type="entry name" value="AdoMet_MTases"/>
    <property type="match status" value="1"/>
</dbReference>
<proteinExistence type="predicted"/>
<accession>A0A6J7JZY3</accession>
<dbReference type="InterPro" id="IPR041698">
    <property type="entry name" value="Methyltransf_25"/>
</dbReference>